<keyword evidence="11" id="KW-1185">Reference proteome</keyword>
<dbReference type="Pfam" id="PF00400">
    <property type="entry name" value="WD40"/>
    <property type="match status" value="3"/>
</dbReference>
<evidence type="ECO:0000256" key="7">
    <source>
        <dbReference type="PROSITE-ProRule" id="PRU00221"/>
    </source>
</evidence>
<dbReference type="GO" id="GO:0000463">
    <property type="term" value="P:maturation of LSU-rRNA from tricistronic rRNA transcript (SSU-rRNA, 5.8S rRNA, LSU-rRNA)"/>
    <property type="evidence" value="ECO:0007669"/>
    <property type="project" value="UniProtKB-UniRule"/>
</dbReference>
<dbReference type="InterPro" id="IPR001680">
    <property type="entry name" value="WD40_rpt"/>
</dbReference>
<keyword evidence="5 6" id="KW-0539">Nucleus</keyword>
<dbReference type="GO" id="GO:0070545">
    <property type="term" value="C:PeBoW complex"/>
    <property type="evidence" value="ECO:0007669"/>
    <property type="project" value="EnsemblFungi"/>
</dbReference>
<dbReference type="GO" id="GO:0051276">
    <property type="term" value="P:chromosome organization"/>
    <property type="evidence" value="ECO:0007669"/>
    <property type="project" value="EnsemblFungi"/>
</dbReference>
<feature type="compositionally biased region" description="Polar residues" evidence="8">
    <location>
        <begin position="233"/>
        <end position="245"/>
    </location>
</feature>
<dbReference type="Gene3D" id="2.130.10.10">
    <property type="entry name" value="YVTN repeat-like/Quinoprotein amine dehydrogenase"/>
    <property type="match status" value="1"/>
</dbReference>
<name>A0A8E5HN70_USTVR</name>
<evidence type="ECO:0000256" key="8">
    <source>
        <dbReference type="SAM" id="MobiDB-lite"/>
    </source>
</evidence>
<comment type="subunit">
    <text evidence="6">Component of the NOP7 complex, composed of ERB1, NOP7 and YTM1. Within the NOP7 complex ERB1 appears to interact directly with NOP7 and YTM1. The NOP7 complex also associates with the 66S pre-ribosome.</text>
</comment>
<dbReference type="InterPro" id="IPR020472">
    <property type="entry name" value="WD40_PAC1"/>
</dbReference>
<evidence type="ECO:0000256" key="3">
    <source>
        <dbReference type="ARBA" id="ARBA00022574"/>
    </source>
</evidence>
<proteinExistence type="inferred from homology"/>
<dbReference type="GO" id="GO:0005654">
    <property type="term" value="C:nucleoplasm"/>
    <property type="evidence" value="ECO:0007669"/>
    <property type="project" value="UniProtKB-SubCell"/>
</dbReference>
<evidence type="ECO:0000259" key="9">
    <source>
        <dbReference type="Pfam" id="PF08154"/>
    </source>
</evidence>
<dbReference type="PROSITE" id="PS50294">
    <property type="entry name" value="WD_REPEATS_REGION"/>
    <property type="match status" value="2"/>
</dbReference>
<dbReference type="EMBL" id="CP072754">
    <property type="protein sequence ID" value="QUC18506.1"/>
    <property type="molecule type" value="Genomic_DNA"/>
</dbReference>
<dbReference type="GO" id="GO:0000466">
    <property type="term" value="P:maturation of 5.8S rRNA from tricistronic rRNA transcript (SSU-rRNA, 5.8S rRNA, LSU-rRNA)"/>
    <property type="evidence" value="ECO:0007669"/>
    <property type="project" value="UniProtKB-UniRule"/>
</dbReference>
<dbReference type="PROSITE" id="PS50082">
    <property type="entry name" value="WD_REPEATS_2"/>
    <property type="match status" value="2"/>
</dbReference>
<dbReference type="GO" id="GO:0030687">
    <property type="term" value="C:preribosome, large subunit precursor"/>
    <property type="evidence" value="ECO:0007669"/>
    <property type="project" value="UniProtKB-UniRule"/>
</dbReference>
<feature type="domain" description="NLE" evidence="9">
    <location>
        <begin position="8"/>
        <end position="74"/>
    </location>
</feature>
<feature type="region of interest" description="Disordered" evidence="8">
    <location>
        <begin position="233"/>
        <end position="270"/>
    </location>
</feature>
<evidence type="ECO:0000256" key="1">
    <source>
        <dbReference type="ARBA" id="ARBA00022517"/>
    </source>
</evidence>
<dbReference type="InterPro" id="IPR019775">
    <property type="entry name" value="WD40_repeat_CS"/>
</dbReference>
<keyword evidence="3 7" id="KW-0853">WD repeat</keyword>
<dbReference type="InterPro" id="IPR012972">
    <property type="entry name" value="NLE"/>
</dbReference>
<keyword evidence="1 6" id="KW-0690">Ribosome biogenesis</keyword>
<evidence type="ECO:0000256" key="6">
    <source>
        <dbReference type="HAMAP-Rule" id="MF_03029"/>
    </source>
</evidence>
<feature type="repeat" description="WD" evidence="7">
    <location>
        <begin position="366"/>
        <end position="408"/>
    </location>
</feature>
<evidence type="ECO:0000313" key="10">
    <source>
        <dbReference type="EMBL" id="QUC18506.1"/>
    </source>
</evidence>
<dbReference type="Proteomes" id="UP000027002">
    <property type="component" value="Chromosome 2"/>
</dbReference>
<sequence>MDASQIQVKVIFTTDEQDLQLPETKRQLLVPADIKRYGLSRILNSESMLDTSSPIPLDFLANGTYLRTSIQDYLQANGLSTEKTLKLQYVRSLIPPVYQASFHHDDWVGSVDVLSATAPAAKGLDGAVADRVASASYDGLVRIWNPSGDAIATSGAGRGGGHTARLDAVRWLSPTKLVSAGLDRKLVVWDYSESEDGVSGSLKHSMELWGHQKNVNALDVNCSTKRILSASSDGSVGLWTSSKRTAPQAEPESLPSAHSSKRAKLSAAATTAQRGPLAMMPMHDSQVTAAIFHPNDATVAYSASQDHTVKTIDLTTQTEVSRLTTMNPIMCAAALKNSLIAAGSSARHITLLDPRESSASTAAMTLRGHINMVVSLSPSPDNEYSLVSGSHDSTCRVWDLRSVRQATTEEGRGVVSEPVYTVGREWLSGKKLPPAGDGAKVLSVVWDKSWGIVSAGEDKKVQINRGRGLLAS</sequence>
<dbReference type="PRINTS" id="PR00320">
    <property type="entry name" value="GPROTEINBRPT"/>
</dbReference>
<keyword evidence="4" id="KW-0677">Repeat</keyword>
<comment type="similarity">
    <text evidence="6">Belongs to the WD repeat WDR12/YTM1 family.</text>
</comment>
<dbReference type="InterPro" id="IPR036322">
    <property type="entry name" value="WD40_repeat_dom_sf"/>
</dbReference>
<evidence type="ECO:0000256" key="4">
    <source>
        <dbReference type="ARBA" id="ARBA00022737"/>
    </source>
</evidence>
<dbReference type="AlphaFoldDB" id="A0A8E5HN70"/>
<dbReference type="GO" id="GO:0110136">
    <property type="term" value="P:protein-RNA complex remodeling"/>
    <property type="evidence" value="ECO:0007669"/>
    <property type="project" value="EnsemblFungi"/>
</dbReference>
<feature type="repeat" description="WD" evidence="7">
    <location>
        <begin position="208"/>
        <end position="239"/>
    </location>
</feature>
<dbReference type="PANTHER" id="PTHR19855:SF11">
    <property type="entry name" value="RIBOSOME BIOGENESIS PROTEIN WDR12"/>
    <property type="match status" value="1"/>
</dbReference>
<comment type="subcellular location">
    <subcellularLocation>
        <location evidence="6">Nucleus</location>
        <location evidence="6">Nucleolus</location>
    </subcellularLocation>
    <subcellularLocation>
        <location evidence="6">Nucleus</location>
        <location evidence="6">Nucleoplasm</location>
    </subcellularLocation>
</comment>
<dbReference type="HAMAP" id="MF_03029">
    <property type="entry name" value="WDR12"/>
    <property type="match status" value="1"/>
</dbReference>
<dbReference type="InterPro" id="IPR015943">
    <property type="entry name" value="WD40/YVTN_repeat-like_dom_sf"/>
</dbReference>
<dbReference type="GO" id="GO:0043021">
    <property type="term" value="F:ribonucleoprotein complex binding"/>
    <property type="evidence" value="ECO:0007669"/>
    <property type="project" value="UniProtKB-UniRule"/>
</dbReference>
<reference evidence="10" key="1">
    <citation type="submission" date="2020-03" db="EMBL/GenBank/DDBJ databases">
        <title>A mixture of massive structural variations and highly conserved coding sequences in Ustilaginoidea virens genome.</title>
        <authorList>
            <person name="Zhang K."/>
            <person name="Zhao Z."/>
            <person name="Zhang Z."/>
            <person name="Li Y."/>
            <person name="Hsiang T."/>
            <person name="Sun W."/>
        </authorList>
    </citation>
    <scope>NUCLEOTIDE SEQUENCE</scope>
    <source>
        <strain evidence="10">UV-8b</strain>
    </source>
</reference>
<evidence type="ECO:0000256" key="2">
    <source>
        <dbReference type="ARBA" id="ARBA00022552"/>
    </source>
</evidence>
<dbReference type="Pfam" id="PF08154">
    <property type="entry name" value="NLE"/>
    <property type="match status" value="1"/>
</dbReference>
<dbReference type="PROSITE" id="PS00678">
    <property type="entry name" value="WD_REPEATS_1"/>
    <property type="match status" value="1"/>
</dbReference>
<comment type="function">
    <text evidence="6">Component of the NOP7 complex, which is required for maturation of the 25S and 5.8S ribosomal RNAs and formation of the 60S ribosome.</text>
</comment>
<evidence type="ECO:0000313" key="11">
    <source>
        <dbReference type="Proteomes" id="UP000027002"/>
    </source>
</evidence>
<dbReference type="PANTHER" id="PTHR19855">
    <property type="entry name" value="WD40 REPEAT PROTEIN 12, 37"/>
    <property type="match status" value="1"/>
</dbReference>
<dbReference type="OrthoDB" id="10251381at2759"/>
<evidence type="ECO:0000256" key="5">
    <source>
        <dbReference type="ARBA" id="ARBA00023242"/>
    </source>
</evidence>
<dbReference type="SUPFAM" id="SSF50978">
    <property type="entry name" value="WD40 repeat-like"/>
    <property type="match status" value="1"/>
</dbReference>
<gene>
    <name evidence="6" type="primary">YTM1</name>
    <name evidence="10" type="ORF">UV8b_02747</name>
</gene>
<keyword evidence="2 6" id="KW-0698">rRNA processing</keyword>
<accession>A0A8E5HN70</accession>
<protein>
    <recommendedName>
        <fullName evidence="6">Ribosome biogenesis protein YTM1</fullName>
    </recommendedName>
</protein>
<dbReference type="SMART" id="SM00320">
    <property type="entry name" value="WD40"/>
    <property type="match status" value="7"/>
</dbReference>
<dbReference type="InterPro" id="IPR028599">
    <property type="entry name" value="WDR12/Ytm1"/>
</dbReference>
<organism evidence="10 11">
    <name type="scientific">Ustilaginoidea virens</name>
    <name type="common">Rice false smut fungus</name>
    <name type="synonym">Villosiclava virens</name>
    <dbReference type="NCBI Taxonomy" id="1159556"/>
    <lineage>
        <taxon>Eukaryota</taxon>
        <taxon>Fungi</taxon>
        <taxon>Dikarya</taxon>
        <taxon>Ascomycota</taxon>
        <taxon>Pezizomycotina</taxon>
        <taxon>Sordariomycetes</taxon>
        <taxon>Hypocreomycetidae</taxon>
        <taxon>Hypocreales</taxon>
        <taxon>Clavicipitaceae</taxon>
        <taxon>Ustilaginoidea</taxon>
    </lineage>
</organism>